<dbReference type="InterPro" id="IPR036259">
    <property type="entry name" value="MFS_trans_sf"/>
</dbReference>
<keyword evidence="4 6" id="KW-1133">Transmembrane helix</keyword>
<dbReference type="Pfam" id="PF07690">
    <property type="entry name" value="MFS_1"/>
    <property type="match status" value="1"/>
</dbReference>
<keyword evidence="3 6" id="KW-0812">Transmembrane</keyword>
<accession>A0A1N6D399</accession>
<dbReference type="GO" id="GO:0022857">
    <property type="term" value="F:transmembrane transporter activity"/>
    <property type="evidence" value="ECO:0007669"/>
    <property type="project" value="InterPro"/>
</dbReference>
<dbReference type="GO" id="GO:0016020">
    <property type="term" value="C:membrane"/>
    <property type="evidence" value="ECO:0007669"/>
    <property type="project" value="UniProtKB-SubCell"/>
</dbReference>
<evidence type="ECO:0000256" key="2">
    <source>
        <dbReference type="ARBA" id="ARBA00008335"/>
    </source>
</evidence>
<evidence type="ECO:0000313" key="8">
    <source>
        <dbReference type="Proteomes" id="UP000185192"/>
    </source>
</evidence>
<feature type="transmembrane region" description="Helical" evidence="6">
    <location>
        <begin position="409"/>
        <end position="430"/>
    </location>
</feature>
<dbReference type="Proteomes" id="UP000185192">
    <property type="component" value="Unassembled WGS sequence"/>
</dbReference>
<dbReference type="STRING" id="1123272.SAMN02745824_1478"/>
<feature type="transmembrane region" description="Helical" evidence="6">
    <location>
        <begin position="343"/>
        <end position="366"/>
    </location>
</feature>
<feature type="transmembrane region" description="Helical" evidence="6">
    <location>
        <begin position="244"/>
        <end position="266"/>
    </location>
</feature>
<dbReference type="PANTHER" id="PTHR12778:SF9">
    <property type="entry name" value="ACETYL-COENZYME A TRANSPORTER 1"/>
    <property type="match status" value="1"/>
</dbReference>
<evidence type="ECO:0000256" key="5">
    <source>
        <dbReference type="ARBA" id="ARBA00023136"/>
    </source>
</evidence>
<keyword evidence="5 6" id="KW-0472">Membrane</keyword>
<proteinExistence type="inferred from homology"/>
<dbReference type="PANTHER" id="PTHR12778">
    <property type="entry name" value="SOLUTE CARRIER FAMILY 33 ACETYL-COA TRANSPORTER -RELATED"/>
    <property type="match status" value="1"/>
</dbReference>
<comment type="similarity">
    <text evidence="2">Belongs to the major facilitator superfamily.</text>
</comment>
<feature type="transmembrane region" description="Helical" evidence="6">
    <location>
        <begin position="184"/>
        <end position="205"/>
    </location>
</feature>
<dbReference type="Gene3D" id="1.20.1250.20">
    <property type="entry name" value="MFS general substrate transporter like domains"/>
    <property type="match status" value="1"/>
</dbReference>
<protein>
    <submittedName>
        <fullName evidence="7">Na+/melibiose symporter</fullName>
    </submittedName>
</protein>
<dbReference type="EMBL" id="FSQW01000001">
    <property type="protein sequence ID" value="SIN65154.1"/>
    <property type="molecule type" value="Genomic_DNA"/>
</dbReference>
<reference evidence="8" key="1">
    <citation type="submission" date="2016-11" db="EMBL/GenBank/DDBJ databases">
        <authorList>
            <person name="Varghese N."/>
            <person name="Submissions S."/>
        </authorList>
    </citation>
    <scope>NUCLEOTIDE SEQUENCE [LARGE SCALE GENOMIC DNA]</scope>
    <source>
        <strain evidence="8">DSM 22363</strain>
    </source>
</reference>
<evidence type="ECO:0000313" key="7">
    <source>
        <dbReference type="EMBL" id="SIN65154.1"/>
    </source>
</evidence>
<feature type="transmembrane region" description="Helical" evidence="6">
    <location>
        <begin position="286"/>
        <end position="308"/>
    </location>
</feature>
<dbReference type="RefSeq" id="WP_074204393.1">
    <property type="nucleotide sequence ID" value="NZ_FSQW01000001.1"/>
</dbReference>
<sequence>MEQAAKLPVGPALPSLSQSKPARLIVVAILYLMQGVPVGLTTVGISAWLAANGATPVEVGVFIGTALLPWSLKLVNGLLMDRFTFKPMGRRRVWIIAAQAMMAIVLLVMAIDAPTVEQIGLLAGYCFALNLCATFNDVAVDGMVVDIVPDDERTLVNGLMYASQSVGIAGASFVAGQLLVAGDIASTTLAFAAFVAIVSSVVVLIRERPGERLLPWSKGAASRECEERQHSAWLPIIVGLFRSIASPLILVFLLCLALAQVTWSFIDAVSPTLTIQHLGWGSDHYSSFSAIVSLIAALAAGVLSPLIVRFTGLRKAIIILFLLSGVSAAIGGATFDNWEDDRIFIAIFITQYVVALLLMILMIVWAMRICSPAVAASQFALFMAVPNLGRALMSGNSGWLVQSGGYAMTYYAVATITLVALALCLLAKVGNPEAVPEMGRNQQV</sequence>
<feature type="transmembrane region" description="Helical" evidence="6">
    <location>
        <begin position="24"/>
        <end position="49"/>
    </location>
</feature>
<keyword evidence="8" id="KW-1185">Reference proteome</keyword>
<feature type="transmembrane region" description="Helical" evidence="6">
    <location>
        <begin position="93"/>
        <end position="113"/>
    </location>
</feature>
<evidence type="ECO:0000256" key="3">
    <source>
        <dbReference type="ARBA" id="ARBA00022692"/>
    </source>
</evidence>
<gene>
    <name evidence="7" type="ORF">SAMN02745824_1478</name>
</gene>
<dbReference type="SUPFAM" id="SSF103473">
    <property type="entry name" value="MFS general substrate transporter"/>
    <property type="match status" value="1"/>
</dbReference>
<dbReference type="InterPro" id="IPR004752">
    <property type="entry name" value="AmpG_permease/AT-1"/>
</dbReference>
<feature type="transmembrane region" description="Helical" evidence="6">
    <location>
        <begin position="373"/>
        <end position="389"/>
    </location>
</feature>
<feature type="transmembrane region" description="Helical" evidence="6">
    <location>
        <begin position="61"/>
        <end position="81"/>
    </location>
</feature>
<dbReference type="InterPro" id="IPR011701">
    <property type="entry name" value="MFS"/>
</dbReference>
<name>A0A1N6D399_9SPHN</name>
<organism evidence="7 8">
    <name type="scientific">Parasphingorhabdus marina DSM 22363</name>
    <dbReference type="NCBI Taxonomy" id="1123272"/>
    <lineage>
        <taxon>Bacteria</taxon>
        <taxon>Pseudomonadati</taxon>
        <taxon>Pseudomonadota</taxon>
        <taxon>Alphaproteobacteria</taxon>
        <taxon>Sphingomonadales</taxon>
        <taxon>Sphingomonadaceae</taxon>
        <taxon>Parasphingorhabdus</taxon>
    </lineage>
</organism>
<evidence type="ECO:0000256" key="1">
    <source>
        <dbReference type="ARBA" id="ARBA00004141"/>
    </source>
</evidence>
<feature type="transmembrane region" description="Helical" evidence="6">
    <location>
        <begin position="317"/>
        <end position="337"/>
    </location>
</feature>
<evidence type="ECO:0000256" key="6">
    <source>
        <dbReference type="SAM" id="Phobius"/>
    </source>
</evidence>
<comment type="subcellular location">
    <subcellularLocation>
        <location evidence="1">Membrane</location>
        <topology evidence="1">Multi-pass membrane protein</topology>
    </subcellularLocation>
</comment>
<evidence type="ECO:0000256" key="4">
    <source>
        <dbReference type="ARBA" id="ARBA00022989"/>
    </source>
</evidence>
<dbReference type="AlphaFoldDB" id="A0A1N6D399"/>